<evidence type="ECO:0000313" key="3">
    <source>
        <dbReference type="Proteomes" id="UP000767854"/>
    </source>
</evidence>
<comment type="caution">
    <text evidence="2">The sequence shown here is derived from an EMBL/GenBank/DDBJ whole genome shotgun (WGS) entry which is preliminary data.</text>
</comment>
<dbReference type="InterPro" id="IPR000182">
    <property type="entry name" value="GNAT_dom"/>
</dbReference>
<evidence type="ECO:0000313" key="2">
    <source>
        <dbReference type="EMBL" id="MBM7562772.1"/>
    </source>
</evidence>
<accession>A0ABS2MU24</accession>
<gene>
    <name evidence="2" type="ORF">JOC49_002333</name>
</gene>
<dbReference type="Gene3D" id="3.40.630.30">
    <property type="match status" value="1"/>
</dbReference>
<dbReference type="Pfam" id="PF13302">
    <property type="entry name" value="Acetyltransf_3"/>
    <property type="match status" value="1"/>
</dbReference>
<proteinExistence type="predicted"/>
<dbReference type="RefSeq" id="WP_204665199.1">
    <property type="nucleotide sequence ID" value="NZ_JAFBDT010000029.1"/>
</dbReference>
<feature type="domain" description="N-acetyltransferase" evidence="1">
    <location>
        <begin position="4"/>
        <end position="166"/>
    </location>
</feature>
<keyword evidence="3" id="KW-1185">Reference proteome</keyword>
<dbReference type="PANTHER" id="PTHR43415:SF3">
    <property type="entry name" value="GNAT-FAMILY ACETYLTRANSFERASE"/>
    <property type="match status" value="1"/>
</dbReference>
<name>A0ABS2MU24_9FIRM</name>
<organism evidence="2 3">
    <name type="scientific">Fusibacter tunisiensis</name>
    <dbReference type="NCBI Taxonomy" id="1008308"/>
    <lineage>
        <taxon>Bacteria</taxon>
        <taxon>Bacillati</taxon>
        <taxon>Bacillota</taxon>
        <taxon>Clostridia</taxon>
        <taxon>Eubacteriales</taxon>
        <taxon>Eubacteriales Family XII. Incertae Sedis</taxon>
        <taxon>Fusibacter</taxon>
    </lineage>
</organism>
<dbReference type="EMBL" id="JAFBDT010000029">
    <property type="protein sequence ID" value="MBM7562772.1"/>
    <property type="molecule type" value="Genomic_DNA"/>
</dbReference>
<protein>
    <submittedName>
        <fullName evidence="2">RimJ/RimL family protein N-acetyltransferase</fullName>
    </submittedName>
</protein>
<sequence length="173" mass="20402">MPKVKLRDLSINDVEDRYNWSLDREVIKFLSVPDKYPPFTKEETTIWIQTCIDGTNGYLQKSILTKDNIHIGWVDFKNFDKVNSNAELGITIGNKDYWGQGYGSAAIIEMLDFGFEKLDLHKIWLRVDKDNERAIKSYKKIGFVEEGILREDRFRRGEYIDRVRFSILKSELR</sequence>
<dbReference type="SUPFAM" id="SSF55729">
    <property type="entry name" value="Acyl-CoA N-acyltransferases (Nat)"/>
    <property type="match status" value="1"/>
</dbReference>
<evidence type="ECO:0000259" key="1">
    <source>
        <dbReference type="PROSITE" id="PS51186"/>
    </source>
</evidence>
<reference evidence="2 3" key="1">
    <citation type="submission" date="2021-01" db="EMBL/GenBank/DDBJ databases">
        <title>Genomic Encyclopedia of Type Strains, Phase IV (KMG-IV): sequencing the most valuable type-strain genomes for metagenomic binning, comparative biology and taxonomic classification.</title>
        <authorList>
            <person name="Goeker M."/>
        </authorList>
    </citation>
    <scope>NUCLEOTIDE SEQUENCE [LARGE SCALE GENOMIC DNA]</scope>
    <source>
        <strain evidence="2 3">DSM 24436</strain>
    </source>
</reference>
<dbReference type="InterPro" id="IPR016181">
    <property type="entry name" value="Acyl_CoA_acyltransferase"/>
</dbReference>
<dbReference type="PROSITE" id="PS51186">
    <property type="entry name" value="GNAT"/>
    <property type="match status" value="1"/>
</dbReference>
<dbReference type="PANTHER" id="PTHR43415">
    <property type="entry name" value="SPERMIDINE N(1)-ACETYLTRANSFERASE"/>
    <property type="match status" value="1"/>
</dbReference>
<dbReference type="Proteomes" id="UP000767854">
    <property type="component" value="Unassembled WGS sequence"/>
</dbReference>